<sequence>MPAYAHDDEGPRCSAHILLIGTRSKKPPPSHERMKIIGFAYFPAAYRVLGLPALMAFETTQPSDRSFAAISLPMPEDAPVTKATVLSRMNRFSFQAYRMVGYRENERPAAAAPLNSLHAFGESLSVHGATCPGANHLVFDPGVLEHTANLTLGQRTGPDESLTRSKAVRNQANATRERIS</sequence>
<dbReference type="EMBL" id="JBHPKH010000006">
    <property type="protein sequence ID" value="MFC1572194.1"/>
    <property type="molecule type" value="Genomic_DNA"/>
</dbReference>
<comment type="caution">
    <text evidence="2">The sequence shown here is derived from an EMBL/GenBank/DDBJ whole genome shotgun (WGS) entry which is preliminary data.</text>
</comment>
<feature type="region of interest" description="Disordered" evidence="1">
    <location>
        <begin position="154"/>
        <end position="180"/>
    </location>
</feature>
<gene>
    <name evidence="2" type="ORF">ACFL6M_01220</name>
</gene>
<name>A0ABV6YJ28_UNCEI</name>
<protein>
    <submittedName>
        <fullName evidence="2">Uncharacterized protein</fullName>
    </submittedName>
</protein>
<organism evidence="2 3">
    <name type="scientific">Eiseniibacteriota bacterium</name>
    <dbReference type="NCBI Taxonomy" id="2212470"/>
    <lineage>
        <taxon>Bacteria</taxon>
        <taxon>Candidatus Eiseniibacteriota</taxon>
    </lineage>
</organism>
<evidence type="ECO:0000313" key="2">
    <source>
        <dbReference type="EMBL" id="MFC1572194.1"/>
    </source>
</evidence>
<keyword evidence="3" id="KW-1185">Reference proteome</keyword>
<evidence type="ECO:0000313" key="3">
    <source>
        <dbReference type="Proteomes" id="UP001593833"/>
    </source>
</evidence>
<reference evidence="2 3" key="1">
    <citation type="submission" date="2024-09" db="EMBL/GenBank/DDBJ databases">
        <authorList>
            <person name="D'Angelo T."/>
        </authorList>
    </citation>
    <scope>NUCLEOTIDE SEQUENCE [LARGE SCALE GENOMIC DNA]</scope>
    <source>
        <strain evidence="2">SAG AM-320-E07</strain>
    </source>
</reference>
<accession>A0ABV6YJ28</accession>
<evidence type="ECO:0000256" key="1">
    <source>
        <dbReference type="SAM" id="MobiDB-lite"/>
    </source>
</evidence>
<proteinExistence type="predicted"/>
<dbReference type="Proteomes" id="UP001593833">
    <property type="component" value="Unassembled WGS sequence"/>
</dbReference>